<dbReference type="RefSeq" id="WP_168776085.1">
    <property type="nucleotide sequence ID" value="NZ_JAABNR010000020.1"/>
</dbReference>
<accession>A0AAE5BXF3</accession>
<dbReference type="Proteomes" id="UP001193501">
    <property type="component" value="Unassembled WGS sequence"/>
</dbReference>
<protein>
    <submittedName>
        <fullName evidence="1">Uncharacterized protein</fullName>
    </submittedName>
</protein>
<keyword evidence="2" id="KW-1185">Reference proteome</keyword>
<comment type="caution">
    <text evidence="1">The sequence shown here is derived from an EMBL/GenBank/DDBJ whole genome shotgun (WGS) entry which is preliminary data.</text>
</comment>
<organism evidence="1 2">
    <name type="scientific">Stagnihabitans tardus</name>
    <dbReference type="NCBI Taxonomy" id="2699202"/>
    <lineage>
        <taxon>Bacteria</taxon>
        <taxon>Pseudomonadati</taxon>
        <taxon>Pseudomonadota</taxon>
        <taxon>Alphaproteobacteria</taxon>
        <taxon>Rhodobacterales</taxon>
        <taxon>Paracoccaceae</taxon>
        <taxon>Stagnihabitans</taxon>
    </lineage>
</organism>
<reference evidence="1" key="1">
    <citation type="submission" date="2020-01" db="EMBL/GenBank/DDBJ databases">
        <authorList>
            <person name="Chen W.-M."/>
        </authorList>
    </citation>
    <scope>NUCLEOTIDE SEQUENCE</scope>
    <source>
        <strain evidence="1">CYK-10</strain>
    </source>
</reference>
<name>A0AAE5BXF3_9RHOB</name>
<gene>
    <name evidence="1" type="ORF">GV832_16970</name>
</gene>
<proteinExistence type="predicted"/>
<evidence type="ECO:0000313" key="1">
    <source>
        <dbReference type="EMBL" id="NBZ89283.1"/>
    </source>
</evidence>
<dbReference type="AlphaFoldDB" id="A0AAE5BXF3"/>
<evidence type="ECO:0000313" key="2">
    <source>
        <dbReference type="Proteomes" id="UP001193501"/>
    </source>
</evidence>
<sequence>MTLSPLPALAQEVDLSWLMEAHYAASSTTAEGVTGDFDLSAEDWVWTLDFANGASLDTSFVEQRSSAWKPSDGEVWAGAVLEVEEDPGELENGNTLCGAEEASFIVFTPVDEAQIGAALQIAVFSGETPPENIEDPSLCGTYIYEIR</sequence>
<dbReference type="EMBL" id="JAABNR010000020">
    <property type="protein sequence ID" value="NBZ89283.1"/>
    <property type="molecule type" value="Genomic_DNA"/>
</dbReference>